<dbReference type="Gene3D" id="3.40.50.300">
    <property type="entry name" value="P-loop containing nucleotide triphosphate hydrolases"/>
    <property type="match status" value="1"/>
</dbReference>
<dbReference type="SUPFAM" id="SSF52540">
    <property type="entry name" value="P-loop containing nucleoside triphosphate hydrolases"/>
    <property type="match status" value="1"/>
</dbReference>
<name>A0ABP4RZ02_9ACTN</name>
<evidence type="ECO:0000313" key="1">
    <source>
        <dbReference type="EMBL" id="GAA1663549.1"/>
    </source>
</evidence>
<organism evidence="1 2">
    <name type="scientific">Nonomuraea maheshkhaliensis</name>
    <dbReference type="NCBI Taxonomy" id="419590"/>
    <lineage>
        <taxon>Bacteria</taxon>
        <taxon>Bacillati</taxon>
        <taxon>Actinomycetota</taxon>
        <taxon>Actinomycetes</taxon>
        <taxon>Streptosporangiales</taxon>
        <taxon>Streptosporangiaceae</taxon>
        <taxon>Nonomuraea</taxon>
    </lineage>
</organism>
<dbReference type="InterPro" id="IPR052922">
    <property type="entry name" value="Cytidylate_Kinase-2"/>
</dbReference>
<gene>
    <name evidence="1" type="ORF">GCM10009733_071510</name>
</gene>
<evidence type="ECO:0008006" key="3">
    <source>
        <dbReference type="Google" id="ProtNLM"/>
    </source>
</evidence>
<comment type="caution">
    <text evidence="1">The sequence shown here is derived from an EMBL/GenBank/DDBJ whole genome shotgun (WGS) entry which is preliminary data.</text>
</comment>
<dbReference type="EMBL" id="BAAAMU010000069">
    <property type="protein sequence ID" value="GAA1663549.1"/>
    <property type="molecule type" value="Genomic_DNA"/>
</dbReference>
<dbReference type="Proteomes" id="UP001500064">
    <property type="component" value="Unassembled WGS sequence"/>
</dbReference>
<dbReference type="InterPro" id="IPR027417">
    <property type="entry name" value="P-loop_NTPase"/>
</dbReference>
<proteinExistence type="predicted"/>
<keyword evidence="2" id="KW-1185">Reference proteome</keyword>
<accession>A0ABP4RZ02</accession>
<dbReference type="PANTHER" id="PTHR37816:SF1">
    <property type="entry name" value="TOXIN"/>
    <property type="match status" value="1"/>
</dbReference>
<dbReference type="RefSeq" id="WP_346111060.1">
    <property type="nucleotide sequence ID" value="NZ_BAAAMU010000069.1"/>
</dbReference>
<protein>
    <recommendedName>
        <fullName evidence="3">Adenylate kinase</fullName>
    </recommendedName>
</protein>
<reference evidence="2" key="1">
    <citation type="journal article" date="2019" name="Int. J. Syst. Evol. Microbiol.">
        <title>The Global Catalogue of Microorganisms (GCM) 10K type strain sequencing project: providing services to taxonomists for standard genome sequencing and annotation.</title>
        <authorList>
            <consortium name="The Broad Institute Genomics Platform"/>
            <consortium name="The Broad Institute Genome Sequencing Center for Infectious Disease"/>
            <person name="Wu L."/>
            <person name="Ma J."/>
        </authorList>
    </citation>
    <scope>NUCLEOTIDE SEQUENCE [LARGE SCALE GENOMIC DNA]</scope>
    <source>
        <strain evidence="2">JCM 13929</strain>
    </source>
</reference>
<evidence type="ECO:0000313" key="2">
    <source>
        <dbReference type="Proteomes" id="UP001500064"/>
    </source>
</evidence>
<dbReference type="PANTHER" id="PTHR37816">
    <property type="entry name" value="YALI0E33011P"/>
    <property type="match status" value="1"/>
</dbReference>
<sequence length="199" mass="21533">MIRLWHDDRREVAGVEVGGTPKRVHIMGMAGAGKTTLAERVGARLGIEHIDLDSLPLPFLDGDPRVAAAWRAAAAEIAAGPAWVTASALCGWTDPLLEAADVIVWLDTPPPLAVWRIVRRHAVRSAHGTNPHKGLWPLARFLRDVLRYPGGPIATDEQLDAGRGNSGATTRDRLAPYPDKVVRCRGNRDLDRLLSALGS</sequence>